<evidence type="ECO:0000256" key="1">
    <source>
        <dbReference type="ARBA" id="ARBA00006432"/>
    </source>
</evidence>
<dbReference type="InterPro" id="IPR025110">
    <property type="entry name" value="AMP-bd_C"/>
</dbReference>
<dbReference type="EMBL" id="CP018171">
    <property type="protein sequence ID" value="APH73491.1"/>
    <property type="molecule type" value="Genomic_DNA"/>
</dbReference>
<dbReference type="STRING" id="1670800.BSQ44_20530"/>
<dbReference type="InterPro" id="IPR045851">
    <property type="entry name" value="AMP-bd_C_sf"/>
</dbReference>
<dbReference type="GO" id="GO:0031956">
    <property type="term" value="F:medium-chain fatty acid-CoA ligase activity"/>
    <property type="evidence" value="ECO:0007669"/>
    <property type="project" value="TreeGrafter"/>
</dbReference>
<gene>
    <name evidence="5" type="ORF">BSQ44_20530</name>
</gene>
<sequence length="570" mass="62735">MRDQWYVDALTTWADVLDRQVERHGEKTLFVFEDRTMTYAEFGAAVDRFAKGLMALGVRKDDVAAIWMTNSIDWVVCQFAIYKVGATLLPLYSYYRKSELEYALDQAHVSTLIMADRFLGKIDALAIAEETIPELRTADRGAFASAKFPALKRVILSGEGEDLPGRHSFDDVSARGDSEVSDYELLKRQNSVSPFDVMNIMYTSGTTGFPKGGMSMHVTNLTTIGQWSQMAELGPDDVILCHVPLFTNFGGLYGAALGIRNGAKVVITEQFDAAQSLRLIEEQKVTYIPGTPSMFRMMLDHPDVTQRDLSSVRGGHVAGAPLTDTTMREILEVLGAENIMQAWGLSECGGLSTVSTRHHPRDKRLKSVGKPLKSAVVRVVNSDTFEDMPAGAQGEIILGDLYPGSCVGRGYYGMPDKTAAAITEDGWFRTGDVGFFDKEGFLYITGRVDDMFTVGGFNIYPAEIENKLEQLPGVKEAFIVPVADRRLGNVPAAWIARAEGTRIDPGEIVEFCRRTMTSQKAPRRVFFYKPGDLPMTPAGKLKKKDLTARTAALVEADAGAGLVLQPETQQ</sequence>
<organism evidence="5 6">
    <name type="scientific">Aquibium oceanicum</name>
    <dbReference type="NCBI Taxonomy" id="1670800"/>
    <lineage>
        <taxon>Bacteria</taxon>
        <taxon>Pseudomonadati</taxon>
        <taxon>Pseudomonadota</taxon>
        <taxon>Alphaproteobacteria</taxon>
        <taxon>Hyphomicrobiales</taxon>
        <taxon>Phyllobacteriaceae</taxon>
        <taxon>Aquibium</taxon>
    </lineage>
</organism>
<comment type="similarity">
    <text evidence="1">Belongs to the ATP-dependent AMP-binding enzyme family.</text>
</comment>
<evidence type="ECO:0008006" key="7">
    <source>
        <dbReference type="Google" id="ProtNLM"/>
    </source>
</evidence>
<dbReference type="RefSeq" id="WP_072606957.1">
    <property type="nucleotide sequence ID" value="NZ_CP018171.1"/>
</dbReference>
<dbReference type="Gene3D" id="3.40.50.12780">
    <property type="entry name" value="N-terminal domain of ligase-like"/>
    <property type="match status" value="1"/>
</dbReference>
<dbReference type="PANTHER" id="PTHR43201:SF5">
    <property type="entry name" value="MEDIUM-CHAIN ACYL-COA LIGASE ACSF2, MITOCHONDRIAL"/>
    <property type="match status" value="1"/>
</dbReference>
<evidence type="ECO:0000256" key="2">
    <source>
        <dbReference type="ARBA" id="ARBA00022598"/>
    </source>
</evidence>
<dbReference type="InterPro" id="IPR042099">
    <property type="entry name" value="ANL_N_sf"/>
</dbReference>
<reference evidence="6" key="1">
    <citation type="submission" date="2016-11" db="EMBL/GenBank/DDBJ databases">
        <title>Mesorhizobium oceanicum sp. nov., isolated from deep seawater in South China Sea.</title>
        <authorList>
            <person name="Fu G.-Y."/>
        </authorList>
    </citation>
    <scope>NUCLEOTIDE SEQUENCE [LARGE SCALE GENOMIC DNA]</scope>
    <source>
        <strain evidence="6">B7</strain>
    </source>
</reference>
<feature type="domain" description="AMP-binding enzyme C-terminal" evidence="4">
    <location>
        <begin position="463"/>
        <end position="540"/>
    </location>
</feature>
<dbReference type="Proteomes" id="UP000182840">
    <property type="component" value="Chromosome"/>
</dbReference>
<dbReference type="InterPro" id="IPR020845">
    <property type="entry name" value="AMP-binding_CS"/>
</dbReference>
<proteinExistence type="inferred from homology"/>
<dbReference type="Gene3D" id="3.30.300.30">
    <property type="match status" value="1"/>
</dbReference>
<feature type="domain" description="AMP-dependent synthetase/ligase" evidence="3">
    <location>
        <begin position="17"/>
        <end position="412"/>
    </location>
</feature>
<dbReference type="GO" id="GO:0006631">
    <property type="term" value="P:fatty acid metabolic process"/>
    <property type="evidence" value="ECO:0007669"/>
    <property type="project" value="TreeGrafter"/>
</dbReference>
<accession>A0A1L3SVV7</accession>
<dbReference type="InterPro" id="IPR000873">
    <property type="entry name" value="AMP-dep_synth/lig_dom"/>
</dbReference>
<dbReference type="KEGG" id="meso:BSQ44_20530"/>
<dbReference type="PROSITE" id="PS00455">
    <property type="entry name" value="AMP_BINDING"/>
    <property type="match status" value="1"/>
</dbReference>
<name>A0A1L3SVV7_9HYPH</name>
<dbReference type="AlphaFoldDB" id="A0A1L3SVV7"/>
<keyword evidence="6" id="KW-1185">Reference proteome</keyword>
<keyword evidence="2" id="KW-0436">Ligase</keyword>
<protein>
    <recommendedName>
        <fullName evidence="7">AMP-binding protein</fullName>
    </recommendedName>
</protein>
<dbReference type="Pfam" id="PF13193">
    <property type="entry name" value="AMP-binding_C"/>
    <property type="match status" value="1"/>
</dbReference>
<dbReference type="SUPFAM" id="SSF56801">
    <property type="entry name" value="Acetyl-CoA synthetase-like"/>
    <property type="match status" value="1"/>
</dbReference>
<evidence type="ECO:0000259" key="4">
    <source>
        <dbReference type="Pfam" id="PF13193"/>
    </source>
</evidence>
<evidence type="ECO:0000313" key="6">
    <source>
        <dbReference type="Proteomes" id="UP000182840"/>
    </source>
</evidence>
<evidence type="ECO:0000259" key="3">
    <source>
        <dbReference type="Pfam" id="PF00501"/>
    </source>
</evidence>
<dbReference type="PANTHER" id="PTHR43201">
    <property type="entry name" value="ACYL-COA SYNTHETASE"/>
    <property type="match status" value="1"/>
</dbReference>
<dbReference type="Pfam" id="PF00501">
    <property type="entry name" value="AMP-binding"/>
    <property type="match status" value="1"/>
</dbReference>
<evidence type="ECO:0000313" key="5">
    <source>
        <dbReference type="EMBL" id="APH73491.1"/>
    </source>
</evidence>